<keyword evidence="3" id="KW-1185">Reference proteome</keyword>
<dbReference type="EMBL" id="FWXJ01000016">
    <property type="protein sequence ID" value="SMC77043.1"/>
    <property type="molecule type" value="Genomic_DNA"/>
</dbReference>
<keyword evidence="2" id="KW-0808">Transferase</keyword>
<accession>A0A1W2BVM4</accession>
<dbReference type="RefSeq" id="WP_084285459.1">
    <property type="nucleotide sequence ID" value="NZ_FWXJ01000016.1"/>
</dbReference>
<dbReference type="OrthoDB" id="9789585at2"/>
<dbReference type="AlphaFoldDB" id="A0A1W2BVM4"/>
<feature type="domain" description="Rhodanese" evidence="1">
    <location>
        <begin position="275"/>
        <end position="361"/>
    </location>
</feature>
<protein>
    <submittedName>
        <fullName evidence="2">Rhodanese-related sulfurtransferase</fullName>
    </submittedName>
</protein>
<organism evidence="2 3">
    <name type="scientific">Polynucleobacter kasalickyi</name>
    <dbReference type="NCBI Taxonomy" id="1938817"/>
    <lineage>
        <taxon>Bacteria</taxon>
        <taxon>Pseudomonadati</taxon>
        <taxon>Pseudomonadota</taxon>
        <taxon>Betaproteobacteria</taxon>
        <taxon>Burkholderiales</taxon>
        <taxon>Burkholderiaceae</taxon>
        <taxon>Polynucleobacter</taxon>
    </lineage>
</organism>
<dbReference type="STRING" id="1938817.SAMN06296008_11614"/>
<dbReference type="PANTHER" id="PTHR44086:SF10">
    <property type="entry name" value="THIOSULFATE SULFURTRANSFERASE_RHODANESE-LIKE DOMAIN-CONTAINING PROTEIN 3"/>
    <property type="match status" value="1"/>
</dbReference>
<dbReference type="CDD" id="cd01534">
    <property type="entry name" value="4RHOD_Repeat_3"/>
    <property type="match status" value="1"/>
</dbReference>
<feature type="domain" description="Rhodanese" evidence="1">
    <location>
        <begin position="141"/>
        <end position="232"/>
    </location>
</feature>
<dbReference type="SUPFAM" id="SSF52821">
    <property type="entry name" value="Rhodanese/Cell cycle control phosphatase"/>
    <property type="match status" value="4"/>
</dbReference>
<dbReference type="PANTHER" id="PTHR44086">
    <property type="entry name" value="THIOSULFATE SULFURTRANSFERASE RDL2, MITOCHONDRIAL-RELATED"/>
    <property type="match status" value="1"/>
</dbReference>
<sequence length="519" mass="58121">MEIQSVDAKTLKQWLHGSSEIAVFDVREQGQYGEAHLFLATSVPYSRLEYDVARLAPRKSVRLVVYDNNGAGISVKAAQALLKQGYQDIYLLSGGTQGWLDAGFTLFAGVNLPSKTFGELVEHQCHTPRVSAHEVMKMRQNREDFIILDGRPQGEFKKMSIPGAQCCPNGELAYRIKSHVKNQDTKIIINCAGRTRSIIGAQTLINLGIKNPIFALENGTQGWYLNDYVLDHGKVAQYAPPFVDDEILLASKALVNKFDIPLIADEQFLIWNNDENRSLYLLDVRTAEEFTLNGLPGAQHAPGGQLIQATDQFVGVRNARIVLYDSDGVRAITVASWLKQMGHDVAVLRDGVKSKVSLPTIQIDHSFGCMTIKTDDLNQMYQDDSVTILDIRGSMQYRRAHVPNSLWAIRPKLKEIIRDANQTILMISDDPALTYGALLELDGLNLNIKLYELDGAGFPKELETISTETIPPDLECIDFLFFVHDRHDGNKDAARRYLEWETGLIAQLDQDEINLYSIQ</sequence>
<dbReference type="Pfam" id="PF00581">
    <property type="entry name" value="Rhodanese"/>
    <property type="match status" value="3"/>
</dbReference>
<dbReference type="InterPro" id="IPR036873">
    <property type="entry name" value="Rhodanese-like_dom_sf"/>
</dbReference>
<dbReference type="GO" id="GO:0004792">
    <property type="term" value="F:thiosulfate-cyanide sulfurtransferase activity"/>
    <property type="evidence" value="ECO:0007669"/>
    <property type="project" value="TreeGrafter"/>
</dbReference>
<dbReference type="InterPro" id="IPR001763">
    <property type="entry name" value="Rhodanese-like_dom"/>
</dbReference>
<dbReference type="SMART" id="SM00450">
    <property type="entry name" value="RHOD"/>
    <property type="match status" value="3"/>
</dbReference>
<evidence type="ECO:0000259" key="1">
    <source>
        <dbReference type="PROSITE" id="PS50206"/>
    </source>
</evidence>
<proteinExistence type="predicted"/>
<dbReference type="Proteomes" id="UP000192708">
    <property type="component" value="Unassembled WGS sequence"/>
</dbReference>
<dbReference type="PROSITE" id="PS50206">
    <property type="entry name" value="RHODANESE_3"/>
    <property type="match status" value="3"/>
</dbReference>
<reference evidence="2 3" key="1">
    <citation type="submission" date="2017-04" db="EMBL/GenBank/DDBJ databases">
        <authorList>
            <person name="Afonso C.L."/>
            <person name="Miller P.J."/>
            <person name="Scott M.A."/>
            <person name="Spackman E."/>
            <person name="Goraichik I."/>
            <person name="Dimitrov K.M."/>
            <person name="Suarez D.L."/>
            <person name="Swayne D.E."/>
        </authorList>
    </citation>
    <scope>NUCLEOTIDE SEQUENCE [LARGE SCALE GENOMIC DNA]</scope>
    <source>
        <strain evidence="2 3">VK13</strain>
    </source>
</reference>
<gene>
    <name evidence="2" type="ORF">SAMN06296008_11614</name>
</gene>
<dbReference type="Gene3D" id="3.40.250.10">
    <property type="entry name" value="Rhodanese-like domain"/>
    <property type="match status" value="4"/>
</dbReference>
<evidence type="ECO:0000313" key="2">
    <source>
        <dbReference type="EMBL" id="SMC77043.1"/>
    </source>
</evidence>
<evidence type="ECO:0000313" key="3">
    <source>
        <dbReference type="Proteomes" id="UP000192708"/>
    </source>
</evidence>
<name>A0A1W2BVM4_9BURK</name>
<feature type="domain" description="Rhodanese" evidence="1">
    <location>
        <begin position="17"/>
        <end position="108"/>
    </location>
</feature>